<dbReference type="EMBL" id="VLKK01000003">
    <property type="protein sequence ID" value="TWH96021.1"/>
    <property type="molecule type" value="Genomic_DNA"/>
</dbReference>
<name>A0A562KKW1_SPHWJ</name>
<comment type="caution">
    <text evidence="1">The sequence shown here is derived from an EMBL/GenBank/DDBJ whole genome shotgun (WGS) entry which is preliminary data.</text>
</comment>
<keyword evidence="2" id="KW-1185">Reference proteome</keyword>
<evidence type="ECO:0000313" key="1">
    <source>
        <dbReference type="EMBL" id="TWH96021.1"/>
    </source>
</evidence>
<reference evidence="1 2" key="1">
    <citation type="journal article" date="2015" name="Stand. Genomic Sci.">
        <title>Genomic Encyclopedia of Bacterial and Archaeal Type Strains, Phase III: the genomes of soil and plant-associated and newly described type strains.</title>
        <authorList>
            <person name="Whitman W.B."/>
            <person name="Woyke T."/>
            <person name="Klenk H.P."/>
            <person name="Zhou Y."/>
            <person name="Lilburn T.G."/>
            <person name="Beck B.J."/>
            <person name="De Vos P."/>
            <person name="Vandamme P."/>
            <person name="Eisen J.A."/>
            <person name="Garrity G."/>
            <person name="Hugenholtz P."/>
            <person name="Kyrpides N.C."/>
        </authorList>
    </citation>
    <scope>NUCLEOTIDE SEQUENCE [LARGE SCALE GENOMIC DNA]</scope>
    <source>
        <strain evidence="1 2">CGMCC 1.7748</strain>
    </source>
</reference>
<dbReference type="Proteomes" id="UP000316624">
    <property type="component" value="Unassembled WGS sequence"/>
</dbReference>
<dbReference type="RefSeq" id="WP_145072230.1">
    <property type="nucleotide sequence ID" value="NZ_JACIIY010000005.1"/>
</dbReference>
<organism evidence="1 2">
    <name type="scientific">Sphingobium wenxiniae (strain DSM 21828 / CGMCC 1.7748 / JZ-1)</name>
    <dbReference type="NCBI Taxonomy" id="595605"/>
    <lineage>
        <taxon>Bacteria</taxon>
        <taxon>Pseudomonadati</taxon>
        <taxon>Pseudomonadota</taxon>
        <taxon>Alphaproteobacteria</taxon>
        <taxon>Sphingomonadales</taxon>
        <taxon>Sphingomonadaceae</taxon>
        <taxon>Sphingobium</taxon>
    </lineage>
</organism>
<protein>
    <submittedName>
        <fullName evidence="1">Uncharacterized protein</fullName>
    </submittedName>
</protein>
<evidence type="ECO:0000313" key="2">
    <source>
        <dbReference type="Proteomes" id="UP000316624"/>
    </source>
</evidence>
<proteinExistence type="predicted"/>
<sequence>MAPNPKRATRPSIPDQLENASHELDLLIRDARVSPDQRHDRRHADLEERAQAIAASIVASFRGEVTRSAPPLRMEVQGAKSSAWF</sequence>
<gene>
    <name evidence="1" type="ORF">IQ35_01110</name>
</gene>
<dbReference type="AlphaFoldDB" id="A0A562KKW1"/>
<accession>A0A562KKW1</accession>